<accession>A0A086BM44</accession>
<proteinExistence type="predicted"/>
<dbReference type="eggNOG" id="ENOG5031CXD">
    <property type="taxonomic scope" value="Bacteria"/>
</dbReference>
<gene>
    <name evidence="1" type="ORF">IQ37_02215</name>
</gene>
<organism evidence="1 2">
    <name type="scientific">Chryseobacterium piperi</name>
    <dbReference type="NCBI Taxonomy" id="558152"/>
    <lineage>
        <taxon>Bacteria</taxon>
        <taxon>Pseudomonadati</taxon>
        <taxon>Bacteroidota</taxon>
        <taxon>Flavobacteriia</taxon>
        <taxon>Flavobacteriales</taxon>
        <taxon>Weeksellaceae</taxon>
        <taxon>Chryseobacterium group</taxon>
        <taxon>Chryseobacterium</taxon>
    </lineage>
</organism>
<dbReference type="KEGG" id="cpip:CJF12_14485"/>
<dbReference type="Proteomes" id="UP000028709">
    <property type="component" value="Unassembled WGS sequence"/>
</dbReference>
<dbReference type="AlphaFoldDB" id="A0A086BM44"/>
<dbReference type="OrthoDB" id="1264999at2"/>
<keyword evidence="2" id="KW-1185">Reference proteome</keyword>
<sequence length="92" mass="10172">MKKFIFTILLTSSTVLFARSEEPKIKIDFPKGKTVLVAKKNFNGEKIEKVINQEEKKAMNLEGCIAIASYVGSYDPALGAAMMGDCAHQYNP</sequence>
<comment type="caution">
    <text evidence="1">The sequence shown here is derived from an EMBL/GenBank/DDBJ whole genome shotgun (WGS) entry which is preliminary data.</text>
</comment>
<dbReference type="EMBL" id="JPRJ01000002">
    <property type="protein sequence ID" value="KFF30008.1"/>
    <property type="molecule type" value="Genomic_DNA"/>
</dbReference>
<dbReference type="STRING" id="558152.IQ37_02215"/>
<protein>
    <submittedName>
        <fullName evidence="1">Uncharacterized protein</fullName>
    </submittedName>
</protein>
<evidence type="ECO:0000313" key="1">
    <source>
        <dbReference type="EMBL" id="KFF30008.1"/>
    </source>
</evidence>
<reference evidence="1 2" key="1">
    <citation type="submission" date="2014-07" db="EMBL/GenBank/DDBJ databases">
        <title>Genome of Chryseobacterium piperi CTM.</title>
        <authorList>
            <person name="Pipes S.E."/>
            <person name="Stropko S.J."/>
            <person name="Newman J.D."/>
        </authorList>
    </citation>
    <scope>NUCLEOTIDE SEQUENCE [LARGE SCALE GENOMIC DNA]</scope>
    <source>
        <strain evidence="1 2">CTM</strain>
    </source>
</reference>
<evidence type="ECO:0000313" key="2">
    <source>
        <dbReference type="Proteomes" id="UP000028709"/>
    </source>
</evidence>
<name>A0A086BM44_9FLAO</name>
<dbReference type="RefSeq" id="WP_034681267.1">
    <property type="nucleotide sequence ID" value="NZ_CP023049.2"/>
</dbReference>